<evidence type="ECO:0000313" key="2">
    <source>
        <dbReference type="Proteomes" id="UP000245396"/>
    </source>
</evidence>
<accession>A0A316C649</accession>
<comment type="caution">
    <text evidence="1">The sequence shown here is derived from an EMBL/GenBank/DDBJ whole genome shotgun (WGS) entry which is preliminary data.</text>
</comment>
<keyword evidence="2" id="KW-1185">Reference proteome</keyword>
<proteinExistence type="predicted"/>
<organism evidence="1 2">
    <name type="scientific">Pseudaminobacter salicylatoxidans</name>
    <dbReference type="NCBI Taxonomy" id="93369"/>
    <lineage>
        <taxon>Bacteria</taxon>
        <taxon>Pseudomonadati</taxon>
        <taxon>Pseudomonadota</taxon>
        <taxon>Alphaproteobacteria</taxon>
        <taxon>Hyphomicrobiales</taxon>
        <taxon>Phyllobacteriaceae</taxon>
        <taxon>Pseudaminobacter</taxon>
    </lineage>
</organism>
<dbReference type="AlphaFoldDB" id="A0A316C649"/>
<dbReference type="EMBL" id="QGGG01000003">
    <property type="protein sequence ID" value="PWJ85159.1"/>
    <property type="molecule type" value="Genomic_DNA"/>
</dbReference>
<dbReference type="Proteomes" id="UP000245396">
    <property type="component" value="Unassembled WGS sequence"/>
</dbReference>
<gene>
    <name evidence="1" type="ORF">C7441_10311</name>
</gene>
<sequence length="101" mass="11365">MQDVFLQSKLKILAIPLSLLKTLSSNLATREGEWRLNVNSDFAVARQFLEKAEQSLCGRDTASRQLREAIELLVEAVLTAEHTAPRGEVVMFPAQKRSNIR</sequence>
<name>A0A316C649_PSESE</name>
<evidence type="ECO:0000313" key="1">
    <source>
        <dbReference type="EMBL" id="PWJ85159.1"/>
    </source>
</evidence>
<reference evidence="1 2" key="1">
    <citation type="submission" date="2018-05" db="EMBL/GenBank/DDBJ databases">
        <title>Genomic Encyclopedia of Type Strains, Phase IV (KMG-IV): sequencing the most valuable type-strain genomes for metagenomic binning, comparative biology and taxonomic classification.</title>
        <authorList>
            <person name="Goeker M."/>
        </authorList>
    </citation>
    <scope>NUCLEOTIDE SEQUENCE [LARGE SCALE GENOMIC DNA]</scope>
    <source>
        <strain evidence="1 2">DSM 6986</strain>
    </source>
</reference>
<dbReference type="RefSeq" id="WP_109611945.1">
    <property type="nucleotide sequence ID" value="NZ_QGGG01000003.1"/>
</dbReference>
<protein>
    <submittedName>
        <fullName evidence="1">Uncharacterized protein</fullName>
    </submittedName>
</protein>
<dbReference type="STRING" id="1192868.GCA_000304395_00785"/>